<dbReference type="RefSeq" id="WP_005316959.1">
    <property type="nucleotide sequence ID" value="NZ_CM000950.1"/>
</dbReference>
<dbReference type="AlphaFoldDB" id="B5HDD4"/>
<name>B5HDD4_STRE2</name>
<gene>
    <name evidence="2" type="ORF">SSDG_03165</name>
</gene>
<keyword evidence="3" id="KW-1185">Reference proteome</keyword>
<feature type="compositionally biased region" description="Gly residues" evidence="1">
    <location>
        <begin position="389"/>
        <end position="403"/>
    </location>
</feature>
<feature type="compositionally biased region" description="Low complexity" evidence="1">
    <location>
        <begin position="271"/>
        <end position="281"/>
    </location>
</feature>
<reference evidence="3" key="2">
    <citation type="submission" date="2009-10" db="EMBL/GenBank/DDBJ databases">
        <title>The genome sequence of Streptomyces pristinaespiralis strain ATCC 25486.</title>
        <authorList>
            <consortium name="The Broad Institute Genome Sequencing Platform"/>
            <consortium name="Broad Institute Microbial Sequencing Center"/>
            <person name="Fischbach M."/>
            <person name="Godfrey P."/>
            <person name="Ward D."/>
            <person name="Young S."/>
            <person name="Zeng Q."/>
            <person name="Koehrsen M."/>
            <person name="Alvarado L."/>
            <person name="Berlin A.M."/>
            <person name="Bochicchio J."/>
            <person name="Borenstein D."/>
            <person name="Chapman S.B."/>
            <person name="Chen Z."/>
            <person name="Engels R."/>
            <person name="Freedman E."/>
            <person name="Gellesch M."/>
            <person name="Goldberg J."/>
            <person name="Griggs A."/>
            <person name="Gujja S."/>
            <person name="Heilman E.R."/>
            <person name="Heiman D.I."/>
            <person name="Hepburn T.A."/>
            <person name="Howarth C."/>
            <person name="Jen D."/>
            <person name="Larson L."/>
            <person name="Lewis B."/>
            <person name="Mehta T."/>
            <person name="Park D."/>
            <person name="Pearson M."/>
            <person name="Richards J."/>
            <person name="Roberts A."/>
            <person name="Saif S."/>
            <person name="Shea T.D."/>
            <person name="Shenoy N."/>
            <person name="Sisk P."/>
            <person name="Stolte C."/>
            <person name="Sykes S.N."/>
            <person name="Thomson T."/>
            <person name="Walk T."/>
            <person name="White J."/>
            <person name="Yandava C."/>
            <person name="Straight P."/>
            <person name="Clardy J."/>
            <person name="Hung D."/>
            <person name="Kolter R."/>
            <person name="Mekalanos J."/>
            <person name="Walker S."/>
            <person name="Walsh C.T."/>
            <person name="Wieland-Brown L.C."/>
            <person name="Haas B."/>
            <person name="Nusbaum C."/>
            <person name="Birren B."/>
        </authorList>
    </citation>
    <scope>NUCLEOTIDE SEQUENCE [LARGE SCALE GENOMIC DNA]</scope>
    <source>
        <strain evidence="3">ATCC 25486 / DSM 40338 / CBS 914.69 / JCM 4507 / NBRC 13074 / NRRL 2958 / 5647</strain>
    </source>
</reference>
<evidence type="ECO:0000256" key="1">
    <source>
        <dbReference type="SAM" id="MobiDB-lite"/>
    </source>
</evidence>
<organism evidence="2 3">
    <name type="scientific">Streptomyces pristinaespiralis (strain ATCC 25486 / DSM 40338 / CBS 914.69 / JCM 4507 / KCC S-0507 / NBRC 13074 / NRRL 2958 / 5647)</name>
    <dbReference type="NCBI Taxonomy" id="457429"/>
    <lineage>
        <taxon>Bacteria</taxon>
        <taxon>Bacillati</taxon>
        <taxon>Actinomycetota</taxon>
        <taxon>Actinomycetes</taxon>
        <taxon>Kitasatosporales</taxon>
        <taxon>Streptomycetaceae</taxon>
        <taxon>Streptomyces</taxon>
    </lineage>
</organism>
<dbReference type="EMBL" id="CM000950">
    <property type="protein sequence ID" value="EDY64845.1"/>
    <property type="molecule type" value="Genomic_DNA"/>
</dbReference>
<dbReference type="HOGENOM" id="CLU_035607_0_0_11"/>
<feature type="region of interest" description="Disordered" evidence="1">
    <location>
        <begin position="259"/>
        <end position="287"/>
    </location>
</feature>
<evidence type="ECO:0000313" key="3">
    <source>
        <dbReference type="Proteomes" id="UP000002805"/>
    </source>
</evidence>
<dbReference type="GeneID" id="97234347"/>
<feature type="region of interest" description="Disordered" evidence="1">
    <location>
        <begin position="210"/>
        <end position="229"/>
    </location>
</feature>
<feature type="compositionally biased region" description="Basic and acidic residues" evidence="1">
    <location>
        <begin position="467"/>
        <end position="478"/>
    </location>
</feature>
<evidence type="ECO:0008006" key="4">
    <source>
        <dbReference type="Google" id="ProtNLM"/>
    </source>
</evidence>
<sequence>MAEPSEGGGVVMPPLGILGLFFGTTDFESKTHEEMLAMVKAANPETLKTLSDQLTDAGKTITEIGEDLRAYIKGVRWEGEAGKAMELWGDQAWKATLQLGTYSTVGGTWIGNAAQTLREVKANLPDKDAAAQANYDAAVKYRNDPDSEDIRREAWSKMTEDHAQAVQQMNKLAQSYSFSTFVISAAEPPTFPPPPGQFVPRADEQRSEYIGTGTGRTSGTERGTGEPYLPASYKEVNEVRPDSPSTVRTETVVPRQDRPVDMGIDSVDTLPPQTQIPQTPVGTPPVGRPETNVLPPVVGIPPMQGGKTTGPASVPPGGSKGFPNARNVVSPSGGGINSRMPRDSGITGGRPVPPSGGRPTGGIPRSNVIGGDSTARGLTGRGMSHMPGMPGGPTGTGQGGAFGGRRLASEGGGMVGGRPPQSGQAGARPFTAGGSGLVRGTPAGGAGAGQVGRTGPAGAGANSSRRRRDDEQGERPDYLSEDEETWQQGSRRIVPPVID</sequence>
<protein>
    <recommendedName>
        <fullName evidence="4">PPE family domain-containing protein</fullName>
    </recommendedName>
</protein>
<proteinExistence type="predicted"/>
<accession>B5HDD4</accession>
<dbReference type="Proteomes" id="UP000002805">
    <property type="component" value="Chromosome"/>
</dbReference>
<feature type="compositionally biased region" description="Gly residues" evidence="1">
    <location>
        <begin position="433"/>
        <end position="458"/>
    </location>
</feature>
<reference evidence="3" key="1">
    <citation type="submission" date="2008-02" db="EMBL/GenBank/DDBJ databases">
        <authorList>
            <consortium name="The Broad Institute Genome Sequencing Platform"/>
            <person name="Fischbach M."/>
            <person name="Ward D."/>
            <person name="Young S."/>
            <person name="Jaffe D."/>
            <person name="Gnerre S."/>
            <person name="Berlin A."/>
            <person name="Heiman D."/>
            <person name="Hepburn T."/>
            <person name="Sykes S."/>
            <person name="Alvarado L."/>
            <person name="Kodira C.D."/>
            <person name="Straight P."/>
            <person name="Clardy J."/>
            <person name="Hung D."/>
            <person name="Kolter R."/>
            <person name="Mekalanos J."/>
            <person name="Walker S."/>
            <person name="Walsh C.T."/>
            <person name="Lander E."/>
            <person name="Galagan J."/>
            <person name="Nusbaum C."/>
            <person name="Birren B."/>
        </authorList>
    </citation>
    <scope>NUCLEOTIDE SEQUENCE [LARGE SCALE GENOMIC DNA]</scope>
    <source>
        <strain evidence="3">ATCC 25486 / DSM 40338 / CBS 914.69 / JCM 4507 / NBRC 13074 / NRRL 2958 / 5647</strain>
    </source>
</reference>
<evidence type="ECO:0000313" key="2">
    <source>
        <dbReference type="EMBL" id="EDY64845.1"/>
    </source>
</evidence>
<feature type="region of interest" description="Disordered" evidence="1">
    <location>
        <begin position="304"/>
        <end position="499"/>
    </location>
</feature>